<protein>
    <recommendedName>
        <fullName evidence="8">ABC transmembrane type-1 domain-containing protein</fullName>
    </recommendedName>
</protein>
<feature type="transmembrane region" description="Helical" evidence="7">
    <location>
        <begin position="391"/>
        <end position="412"/>
    </location>
</feature>
<dbReference type="InterPro" id="IPR011527">
    <property type="entry name" value="ABC1_TM_dom"/>
</dbReference>
<gene>
    <name evidence="9" type="ORF">DFH08DRAFT_1000586</name>
</gene>
<keyword evidence="6 7" id="KW-0472">Membrane</keyword>
<feature type="transmembrane region" description="Helical" evidence="7">
    <location>
        <begin position="60"/>
        <end position="89"/>
    </location>
</feature>
<organism evidence="9 10">
    <name type="scientific">Mycena albidolilacea</name>
    <dbReference type="NCBI Taxonomy" id="1033008"/>
    <lineage>
        <taxon>Eukaryota</taxon>
        <taxon>Fungi</taxon>
        <taxon>Dikarya</taxon>
        <taxon>Basidiomycota</taxon>
        <taxon>Agaricomycotina</taxon>
        <taxon>Agaricomycetes</taxon>
        <taxon>Agaricomycetidae</taxon>
        <taxon>Agaricales</taxon>
        <taxon>Marasmiineae</taxon>
        <taxon>Mycenaceae</taxon>
        <taxon>Mycena</taxon>
    </lineage>
</organism>
<evidence type="ECO:0000259" key="8">
    <source>
        <dbReference type="PROSITE" id="PS50929"/>
    </source>
</evidence>
<evidence type="ECO:0000256" key="2">
    <source>
        <dbReference type="ARBA" id="ARBA00022692"/>
    </source>
</evidence>
<evidence type="ECO:0000256" key="3">
    <source>
        <dbReference type="ARBA" id="ARBA00022741"/>
    </source>
</evidence>
<dbReference type="AlphaFoldDB" id="A0AAD7ERN2"/>
<sequence>MEDRMGLKWFSGRFRDKTVKVLTSVLGQLLPIKLGAYEAALEVKINALRWHETEALGKFMYYIAVAGTLSGIGGCVSFFVTLTTLFTIVSSLNNPLNLIGQQLPTLFAAFTSLGRIQGFLPLPEKPKPEDLEAAIDAYVDDDRANSDAGAKASSIEVSVIGCTFVWEDKINVLTDITLKLVPHELHMVVGLVASITLASQTPFIYPGTLCANILLDSTHDETFYHQGIHACGLCQDIETLPCRDMTKLGDKGEAAHDQVLAKEDATAATVVEEEQNELYWAHEQTSRRSAYTFYIKCTGVAMACGLVCSHRRVEWARDFSMWLMLPHFGYSLSTRTVPNIHKVKLAGVMWSPISWITKNPVGKILNQSAPRLFAMDGGRTELKSGNSAQEFSFAFSNFAMAILGQVGTIVFVTIATPLLALALPFLVVLGAYFLRFYLATSKQFRRLESASKSPVCFARCCTGQRSLSPQLYTLFGTTVSGLITVRAYRAQNFFRSQNATLVDRTQEARMDVILRRSILVGDRDVKTGVFLPIPSDLFAELATQVRCEEVSSGAIIDGVPGLASDPGGRIASLVLHTGEKLRKIS</sequence>
<evidence type="ECO:0000313" key="10">
    <source>
        <dbReference type="Proteomes" id="UP001218218"/>
    </source>
</evidence>
<dbReference type="Gene3D" id="1.20.1560.10">
    <property type="entry name" value="ABC transporter type 1, transmembrane domain"/>
    <property type="match status" value="2"/>
</dbReference>
<accession>A0AAD7ERN2</accession>
<keyword evidence="10" id="KW-1185">Reference proteome</keyword>
<dbReference type="InterPro" id="IPR050173">
    <property type="entry name" value="ABC_transporter_C-like"/>
</dbReference>
<evidence type="ECO:0000256" key="7">
    <source>
        <dbReference type="SAM" id="Phobius"/>
    </source>
</evidence>
<feature type="domain" description="ABC transmembrane type-1" evidence="8">
    <location>
        <begin position="391"/>
        <end position="521"/>
    </location>
</feature>
<feature type="transmembrane region" description="Helical" evidence="7">
    <location>
        <begin position="21"/>
        <end position="40"/>
    </location>
</feature>
<evidence type="ECO:0000256" key="4">
    <source>
        <dbReference type="ARBA" id="ARBA00022840"/>
    </source>
</evidence>
<evidence type="ECO:0000256" key="1">
    <source>
        <dbReference type="ARBA" id="ARBA00022448"/>
    </source>
</evidence>
<dbReference type="PROSITE" id="PS50929">
    <property type="entry name" value="ABC_TM1F"/>
    <property type="match status" value="1"/>
</dbReference>
<proteinExistence type="predicted"/>
<dbReference type="Pfam" id="PF00664">
    <property type="entry name" value="ABC_membrane"/>
    <property type="match status" value="1"/>
</dbReference>
<keyword evidence="3" id="KW-0547">Nucleotide-binding</keyword>
<keyword evidence="2 7" id="KW-0812">Transmembrane</keyword>
<keyword evidence="1" id="KW-0813">Transport</keyword>
<dbReference type="SUPFAM" id="SSF90123">
    <property type="entry name" value="ABC transporter transmembrane region"/>
    <property type="match status" value="1"/>
</dbReference>
<dbReference type="GO" id="GO:0140359">
    <property type="term" value="F:ABC-type transporter activity"/>
    <property type="evidence" value="ECO:0007669"/>
    <property type="project" value="InterPro"/>
</dbReference>
<evidence type="ECO:0000256" key="5">
    <source>
        <dbReference type="ARBA" id="ARBA00022989"/>
    </source>
</evidence>
<name>A0AAD7ERN2_9AGAR</name>
<evidence type="ECO:0000256" key="6">
    <source>
        <dbReference type="ARBA" id="ARBA00023136"/>
    </source>
</evidence>
<dbReference type="EMBL" id="JARIHO010000017">
    <property type="protein sequence ID" value="KAJ7348625.1"/>
    <property type="molecule type" value="Genomic_DNA"/>
</dbReference>
<reference evidence="9" key="1">
    <citation type="submission" date="2023-03" db="EMBL/GenBank/DDBJ databases">
        <title>Massive genome expansion in bonnet fungi (Mycena s.s.) driven by repeated elements and novel gene families across ecological guilds.</title>
        <authorList>
            <consortium name="Lawrence Berkeley National Laboratory"/>
            <person name="Harder C.B."/>
            <person name="Miyauchi S."/>
            <person name="Viragh M."/>
            <person name="Kuo A."/>
            <person name="Thoen E."/>
            <person name="Andreopoulos B."/>
            <person name="Lu D."/>
            <person name="Skrede I."/>
            <person name="Drula E."/>
            <person name="Henrissat B."/>
            <person name="Morin E."/>
            <person name="Kohler A."/>
            <person name="Barry K."/>
            <person name="LaButti K."/>
            <person name="Morin E."/>
            <person name="Salamov A."/>
            <person name="Lipzen A."/>
            <person name="Mereny Z."/>
            <person name="Hegedus B."/>
            <person name="Baldrian P."/>
            <person name="Stursova M."/>
            <person name="Weitz H."/>
            <person name="Taylor A."/>
            <person name="Grigoriev I.V."/>
            <person name="Nagy L.G."/>
            <person name="Martin F."/>
            <person name="Kauserud H."/>
        </authorList>
    </citation>
    <scope>NUCLEOTIDE SEQUENCE</scope>
    <source>
        <strain evidence="9">CBHHK002</strain>
    </source>
</reference>
<evidence type="ECO:0000313" key="9">
    <source>
        <dbReference type="EMBL" id="KAJ7348625.1"/>
    </source>
</evidence>
<dbReference type="PANTHER" id="PTHR24223">
    <property type="entry name" value="ATP-BINDING CASSETTE SUB-FAMILY C"/>
    <property type="match status" value="1"/>
</dbReference>
<keyword evidence="4" id="KW-0067">ATP-binding</keyword>
<dbReference type="GO" id="GO:0005524">
    <property type="term" value="F:ATP binding"/>
    <property type="evidence" value="ECO:0007669"/>
    <property type="project" value="UniProtKB-KW"/>
</dbReference>
<comment type="caution">
    <text evidence="9">The sequence shown here is derived from an EMBL/GenBank/DDBJ whole genome shotgun (WGS) entry which is preliminary data.</text>
</comment>
<dbReference type="Proteomes" id="UP001218218">
    <property type="component" value="Unassembled WGS sequence"/>
</dbReference>
<dbReference type="InterPro" id="IPR036640">
    <property type="entry name" value="ABC1_TM_sf"/>
</dbReference>
<dbReference type="GO" id="GO:0016020">
    <property type="term" value="C:membrane"/>
    <property type="evidence" value="ECO:0007669"/>
    <property type="project" value="InterPro"/>
</dbReference>
<feature type="transmembrane region" description="Helical" evidence="7">
    <location>
        <begin position="418"/>
        <end position="438"/>
    </location>
</feature>
<keyword evidence="5 7" id="KW-1133">Transmembrane helix</keyword>